<keyword evidence="1" id="KW-0433">Leucine-rich repeat</keyword>
<dbReference type="PANTHER" id="PTHR45712">
    <property type="entry name" value="AGAP008170-PA"/>
    <property type="match status" value="1"/>
</dbReference>
<evidence type="ECO:0000256" key="1">
    <source>
        <dbReference type="ARBA" id="ARBA00022614"/>
    </source>
</evidence>
<accession>M6CW49</accession>
<dbReference type="Gene3D" id="3.80.10.10">
    <property type="entry name" value="Ribonuclease Inhibitor"/>
    <property type="match status" value="1"/>
</dbReference>
<dbReference type="PANTHER" id="PTHR45712:SF22">
    <property type="entry name" value="INSULIN-LIKE GROWTH FACTOR-BINDING PROTEIN COMPLEX ACID LABILE SUBUNIT"/>
    <property type="match status" value="1"/>
</dbReference>
<dbReference type="EMBL" id="ANIK01000046">
    <property type="protein sequence ID" value="EMJ94731.1"/>
    <property type="molecule type" value="Genomic_DNA"/>
</dbReference>
<protein>
    <submittedName>
        <fullName evidence="4">Leucine rich repeat protein</fullName>
    </submittedName>
</protein>
<sequence>MKKLYILFLIYLIGAATCALYADPQSDLANSIYTVLNKKDWVDKRFAILVLPDGPNHCSDNRRNRKKEEELGTLLGSLGAKNYVRDFSVDEEKALKPELSNCPTVLLKTKKADFIVTVVIKAGVYKGFLYGPILENREFQFSSGKVDPSLQANLLLETEGKEPIELKIHKDVRNLKIRAKFLNRITGMSALTDLEELRVDELELQNIPKFDFDRPYELAIFHNYIKDIHADDFDQNAFSVDISRNLIEDDSWFCDISTIKEIYIFRNKLRTADCLLSNDHVEKVKSSFNYISNIKARKLGKKIKFLDLSYNGIRSFPWNALNESGMKDLNLSNNHLYDIAVIDLSTIETVDLSNNPILKVVIGEKSKNLKLLKVSTKTVVDFKNPIKRCEASEKVEKQCVTVEYE</sequence>
<feature type="signal peptide" evidence="3">
    <location>
        <begin position="1"/>
        <end position="21"/>
    </location>
</feature>
<evidence type="ECO:0000256" key="3">
    <source>
        <dbReference type="SAM" id="SignalP"/>
    </source>
</evidence>
<dbReference type="InterPro" id="IPR032675">
    <property type="entry name" value="LRR_dom_sf"/>
</dbReference>
<dbReference type="InterPro" id="IPR050333">
    <property type="entry name" value="SLRP"/>
</dbReference>
<evidence type="ECO:0000256" key="2">
    <source>
        <dbReference type="ARBA" id="ARBA00022737"/>
    </source>
</evidence>
<dbReference type="GO" id="GO:0005615">
    <property type="term" value="C:extracellular space"/>
    <property type="evidence" value="ECO:0007669"/>
    <property type="project" value="TreeGrafter"/>
</dbReference>
<comment type="caution">
    <text evidence="4">The sequence shown here is derived from an EMBL/GenBank/DDBJ whole genome shotgun (WGS) entry which is preliminary data.</text>
</comment>
<dbReference type="Proteomes" id="UP000011988">
    <property type="component" value="Unassembled WGS sequence"/>
</dbReference>
<keyword evidence="3" id="KW-0732">Signal</keyword>
<reference evidence="4 5" key="1">
    <citation type="submission" date="2013-01" db="EMBL/GenBank/DDBJ databases">
        <authorList>
            <person name="Harkins D.M."/>
            <person name="Durkin A.S."/>
            <person name="Brinkac L.M."/>
            <person name="Haft D.H."/>
            <person name="Selengut J.D."/>
            <person name="Sanka R."/>
            <person name="DePew J."/>
            <person name="Purushe J."/>
            <person name="Galloway R.L."/>
            <person name="Vinetz J.M."/>
            <person name="Sutton G.G."/>
            <person name="Nierman W.C."/>
            <person name="Fouts D.E."/>
        </authorList>
    </citation>
    <scope>NUCLEOTIDE SEQUENCE [LARGE SCALE GENOMIC DNA]</scope>
    <source>
        <strain evidence="4 5">79601</strain>
    </source>
</reference>
<dbReference type="RefSeq" id="WP_020773580.1">
    <property type="nucleotide sequence ID" value="NZ_ANIK01000046.1"/>
</dbReference>
<name>M6CW49_9LEPT</name>
<evidence type="ECO:0000313" key="5">
    <source>
        <dbReference type="Proteomes" id="UP000011988"/>
    </source>
</evidence>
<gene>
    <name evidence="4" type="ORF">LEP1GSC194_1673</name>
</gene>
<dbReference type="PATRIC" id="fig|1218565.3.peg.2330"/>
<organism evidence="4 5">
    <name type="scientific">Leptospira alstonii serovar Sichuan str. 79601</name>
    <dbReference type="NCBI Taxonomy" id="1218565"/>
    <lineage>
        <taxon>Bacteria</taxon>
        <taxon>Pseudomonadati</taxon>
        <taxon>Spirochaetota</taxon>
        <taxon>Spirochaetia</taxon>
        <taxon>Leptospirales</taxon>
        <taxon>Leptospiraceae</taxon>
        <taxon>Leptospira</taxon>
    </lineage>
</organism>
<evidence type="ECO:0000313" key="4">
    <source>
        <dbReference type="EMBL" id="EMJ94731.1"/>
    </source>
</evidence>
<dbReference type="AlphaFoldDB" id="M6CW49"/>
<keyword evidence="2" id="KW-0677">Repeat</keyword>
<proteinExistence type="predicted"/>
<dbReference type="OrthoDB" id="9943327at2"/>
<feature type="chain" id="PRO_5004076546" evidence="3">
    <location>
        <begin position="22"/>
        <end position="405"/>
    </location>
</feature>
<dbReference type="SUPFAM" id="SSF52058">
    <property type="entry name" value="L domain-like"/>
    <property type="match status" value="1"/>
</dbReference>